<dbReference type="Proteomes" id="UP000254939">
    <property type="component" value="Unassembled WGS sequence"/>
</dbReference>
<comment type="caution">
    <text evidence="3">The sequence shown here is derived from an EMBL/GenBank/DDBJ whole genome shotgun (WGS) entry which is preliminary data.</text>
</comment>
<dbReference type="RefSeq" id="WP_114716053.1">
    <property type="nucleotide sequence ID" value="NZ_KZ857272.1"/>
</dbReference>
<keyword evidence="1" id="KW-0802">TPR repeat</keyword>
<feature type="repeat" description="TPR" evidence="1">
    <location>
        <begin position="566"/>
        <end position="599"/>
    </location>
</feature>
<dbReference type="PROSITE" id="PS50005">
    <property type="entry name" value="TPR"/>
    <property type="match status" value="3"/>
</dbReference>
<dbReference type="InterPro" id="IPR025375">
    <property type="entry name" value="DUF4365"/>
</dbReference>
<evidence type="ECO:0000313" key="3">
    <source>
        <dbReference type="EMBL" id="RDJ01373.1"/>
    </source>
</evidence>
<sequence>MGSIDDLPGRGPNHVIEEKAESTFQSLLAGSEHFILQRADRKDYGTDCQIEVLDQGKPTNVRLHVQLKGTERPLNADGSLSISVQRTNLNYLLAQPYSVLVAYHLPTTSLRIASVESVLRHYEHERLNWTEQETLTVSFAKTLTLDQLKALAGLARSGARAARDRRIDQIRTAASDLPRIVQCAPPPIHVPDDPALASQFLNQLYERGADVSISAAFDQFASVLEADEDAMGPCYMAEINLGMAGRSQFPERIGAGITQFQKKLTEGRYQAGSLYYTIGNAFSALGNEIEAKLSYQAAAGDMDFMADPAMAAQCLKNLGSSFERLGDEEIAVECYRGALEMNSELPEAHHALGHFHHRNGRFAQAIDHYDQVIFTEQQLGSISAVIGWRLNALFSLGETREAFRSINLLLAGADRDPWIWPWCARQVAAFGRTSLENAKGALAFWRRYLSTHSDASPARSEILLTTFYIRQEGEDIGKDYAAFRAEFDDHIAYLAPEYAALPWDRLGHWAQDESNWEEAERCFRMAYEIEGGHYGYCLGTALNFLGRFAEALPLVQAQADGIQPDAMSWFQVAVAQEHLSNPQAAVEAYCKALILDPSYALAMFNMAGTLWNSGDHDRAVIIFRTAAQQFPDHDLTAKLRRDLPQLF</sequence>
<feature type="repeat" description="TPR" evidence="1">
    <location>
        <begin position="312"/>
        <end position="345"/>
    </location>
</feature>
<dbReference type="PANTHER" id="PTHR12558:SF13">
    <property type="entry name" value="CELL DIVISION CYCLE PROTEIN 27 HOMOLOG"/>
    <property type="match status" value="1"/>
</dbReference>
<dbReference type="InterPro" id="IPR011990">
    <property type="entry name" value="TPR-like_helical_dom_sf"/>
</dbReference>
<dbReference type="InterPro" id="IPR019734">
    <property type="entry name" value="TPR_rpt"/>
</dbReference>
<dbReference type="Pfam" id="PF14280">
    <property type="entry name" value="DUF4365"/>
    <property type="match status" value="1"/>
</dbReference>
<dbReference type="Pfam" id="PF07721">
    <property type="entry name" value="TPR_4"/>
    <property type="match status" value="1"/>
</dbReference>
<proteinExistence type="predicted"/>
<feature type="domain" description="DUF4365" evidence="2">
    <location>
        <begin position="20"/>
        <end position="151"/>
    </location>
</feature>
<dbReference type="SUPFAM" id="SSF48452">
    <property type="entry name" value="TPR-like"/>
    <property type="match status" value="1"/>
</dbReference>
<dbReference type="Pfam" id="PF13432">
    <property type="entry name" value="TPR_16"/>
    <property type="match status" value="2"/>
</dbReference>
<evidence type="ECO:0000259" key="2">
    <source>
        <dbReference type="Pfam" id="PF14280"/>
    </source>
</evidence>
<dbReference type="InterPro" id="IPR011717">
    <property type="entry name" value="TPR-4"/>
</dbReference>
<evidence type="ECO:0000256" key="1">
    <source>
        <dbReference type="PROSITE-ProRule" id="PRU00339"/>
    </source>
</evidence>
<dbReference type="OrthoDB" id="5507417at2"/>
<dbReference type="AlphaFoldDB" id="A0A370KDQ1"/>
<accession>A0A370KDQ1</accession>
<protein>
    <recommendedName>
        <fullName evidence="2">DUF4365 domain-containing protein</fullName>
    </recommendedName>
</protein>
<name>A0A370KDQ1_9HYPH</name>
<dbReference type="PANTHER" id="PTHR12558">
    <property type="entry name" value="CELL DIVISION CYCLE 16,23,27"/>
    <property type="match status" value="1"/>
</dbReference>
<gene>
    <name evidence="3" type="ORF">B5K06_33560</name>
</gene>
<evidence type="ECO:0000313" key="4">
    <source>
        <dbReference type="Proteomes" id="UP000254939"/>
    </source>
</evidence>
<dbReference type="SMART" id="SM00028">
    <property type="entry name" value="TPR"/>
    <property type="match status" value="5"/>
</dbReference>
<feature type="repeat" description="TPR" evidence="1">
    <location>
        <begin position="346"/>
        <end position="379"/>
    </location>
</feature>
<reference evidence="3 4" key="1">
    <citation type="submission" date="2017-03" db="EMBL/GenBank/DDBJ databases">
        <title>Genome analysis of Rhizobial strains effectives or ineffectives for nitrogen fixation isolated from bean seeds.</title>
        <authorList>
            <person name="Peralta H."/>
            <person name="Aguilar-Vera A."/>
            <person name="Mora Y."/>
            <person name="Vargas-Lagunas C."/>
            <person name="Girard L."/>
            <person name="Mora J."/>
        </authorList>
    </citation>
    <scope>NUCLEOTIDE SEQUENCE [LARGE SCALE GENOMIC DNA]</scope>
    <source>
        <strain evidence="3 4">CCGM3</strain>
    </source>
</reference>
<dbReference type="Gene3D" id="1.25.40.10">
    <property type="entry name" value="Tetratricopeptide repeat domain"/>
    <property type="match status" value="2"/>
</dbReference>
<dbReference type="GO" id="GO:0042802">
    <property type="term" value="F:identical protein binding"/>
    <property type="evidence" value="ECO:0007669"/>
    <property type="project" value="InterPro"/>
</dbReference>
<organism evidence="3 4">
    <name type="scientific">Rhizobium grahamii</name>
    <dbReference type="NCBI Taxonomy" id="1120045"/>
    <lineage>
        <taxon>Bacteria</taxon>
        <taxon>Pseudomonadati</taxon>
        <taxon>Pseudomonadota</taxon>
        <taxon>Alphaproteobacteria</taxon>
        <taxon>Hyphomicrobiales</taxon>
        <taxon>Rhizobiaceae</taxon>
        <taxon>Rhizobium/Agrobacterium group</taxon>
        <taxon>Rhizobium</taxon>
    </lineage>
</organism>
<dbReference type="EMBL" id="NAAC01000051">
    <property type="protein sequence ID" value="RDJ01373.1"/>
    <property type="molecule type" value="Genomic_DNA"/>
</dbReference>